<dbReference type="EMBL" id="VTHL01000029">
    <property type="protein sequence ID" value="TYZ06092.1"/>
    <property type="molecule type" value="Genomic_DNA"/>
</dbReference>
<dbReference type="RefSeq" id="WP_149072676.1">
    <property type="nucleotide sequence ID" value="NZ_VTHL01000029.1"/>
</dbReference>
<reference evidence="1 2" key="1">
    <citation type="submission" date="2019-08" db="EMBL/GenBank/DDBJ databases">
        <authorList>
            <person name="Seo M.-J."/>
        </authorList>
    </citation>
    <scope>NUCLEOTIDE SEQUENCE [LARGE SCALE GENOMIC DNA]</scope>
    <source>
        <strain evidence="1 2">KIGAM108</strain>
    </source>
</reference>
<proteinExistence type="predicted"/>
<evidence type="ECO:0000313" key="1">
    <source>
        <dbReference type="EMBL" id="TYZ06092.1"/>
    </source>
</evidence>
<dbReference type="AlphaFoldDB" id="A0A5D6UTX7"/>
<sequence length="309" mass="34719">MPTIKRTVYFYDLEFFDRNGDAISNWREIFRYARGLVGRSRCQQRVDRLACFRFLQFNPQNVISGHLVFIRENALARITDLDNDTDRDLLMAANEGLIETTHFAIAFGRGNHPPRLAIEYNHFGPRVGDLVKILRYHAPNAGVGNLAKIEASLVVRDGNHEAILNQIGRVSSLKMRVYRENLNRINQYAPTGVVSGLNASNGFDQAEYIEVKYKFNYSQQTTLQQARGAVLDLVHAFQDAPERMTDFDLLEATAEDSGTGGSIKPFDLLSAELRLDIQAATVPGYSRVIDSTDVTARLVDAAIQYATNE</sequence>
<name>A0A5D6UTX7_9BACT</name>
<evidence type="ECO:0000313" key="2">
    <source>
        <dbReference type="Proteomes" id="UP000322791"/>
    </source>
</evidence>
<comment type="caution">
    <text evidence="1">The sequence shown here is derived from an EMBL/GenBank/DDBJ whole genome shotgun (WGS) entry which is preliminary data.</text>
</comment>
<protein>
    <submittedName>
        <fullName evidence="1">Uncharacterized protein</fullName>
    </submittedName>
</protein>
<keyword evidence="2" id="KW-1185">Reference proteome</keyword>
<accession>A0A5D6UTX7</accession>
<dbReference type="Proteomes" id="UP000322791">
    <property type="component" value="Unassembled WGS sequence"/>
</dbReference>
<organism evidence="1 2">
    <name type="scientific">Hymenobacter lutimineralis</name>
    <dbReference type="NCBI Taxonomy" id="2606448"/>
    <lineage>
        <taxon>Bacteria</taxon>
        <taxon>Pseudomonadati</taxon>
        <taxon>Bacteroidota</taxon>
        <taxon>Cytophagia</taxon>
        <taxon>Cytophagales</taxon>
        <taxon>Hymenobacteraceae</taxon>
        <taxon>Hymenobacter</taxon>
    </lineage>
</organism>
<gene>
    <name evidence="1" type="ORF">FY528_19385</name>
</gene>